<sequence>MAVQSRSDEQNRALLTRLKPEHETLRRAHIRSEADAERAAAELARLEAEILDKYGTTDVDALQSRIEAGWRRNTEAVDAYQAELVRVRDAAARLEAEDRAIEAILRQPGTRIADLGRLLDERLGAVSALVDDVAGAA</sequence>
<evidence type="ECO:0000313" key="1">
    <source>
        <dbReference type="EMBL" id="GJD89387.1"/>
    </source>
</evidence>
<accession>A0AAV4ZML7</accession>
<comment type="caution">
    <text evidence="1">The sequence shown here is derived from an EMBL/GenBank/DDBJ whole genome shotgun (WGS) entry which is preliminary data.</text>
</comment>
<organism evidence="1 2">
    <name type="scientific">Methylobacterium hispanicum</name>
    <dbReference type="NCBI Taxonomy" id="270350"/>
    <lineage>
        <taxon>Bacteria</taxon>
        <taxon>Pseudomonadati</taxon>
        <taxon>Pseudomonadota</taxon>
        <taxon>Alphaproteobacteria</taxon>
        <taxon>Hyphomicrobiales</taxon>
        <taxon>Methylobacteriaceae</taxon>
        <taxon>Methylobacterium</taxon>
    </lineage>
</organism>
<gene>
    <name evidence="1" type="ORF">BHAOGJBA_2914</name>
</gene>
<name>A0AAV4ZML7_9HYPH</name>
<keyword evidence="2" id="KW-1185">Reference proteome</keyword>
<proteinExistence type="predicted"/>
<dbReference type="RefSeq" id="WP_238230212.1">
    <property type="nucleotide sequence ID" value="NZ_BPQO01000011.1"/>
</dbReference>
<evidence type="ECO:0000313" key="2">
    <source>
        <dbReference type="Proteomes" id="UP001055247"/>
    </source>
</evidence>
<reference evidence="1" key="1">
    <citation type="journal article" date="2016" name="Front. Microbiol.">
        <title>Genome Sequence of the Piezophilic, Mesophilic Sulfate-Reducing Bacterium Desulfovibrio indicus J2T.</title>
        <authorList>
            <person name="Cao J."/>
            <person name="Maignien L."/>
            <person name="Shao Z."/>
            <person name="Alain K."/>
            <person name="Jebbar M."/>
        </authorList>
    </citation>
    <scope>NUCLEOTIDE SEQUENCE</scope>
    <source>
        <strain evidence="1">DSM 16372</strain>
    </source>
</reference>
<dbReference type="EMBL" id="BPQO01000011">
    <property type="protein sequence ID" value="GJD89387.1"/>
    <property type="molecule type" value="Genomic_DNA"/>
</dbReference>
<reference evidence="1" key="2">
    <citation type="submission" date="2021-08" db="EMBL/GenBank/DDBJ databases">
        <authorList>
            <person name="Tani A."/>
            <person name="Ola A."/>
            <person name="Ogura Y."/>
            <person name="Katsura K."/>
            <person name="Hayashi T."/>
        </authorList>
    </citation>
    <scope>NUCLEOTIDE SEQUENCE</scope>
    <source>
        <strain evidence="1">DSM 16372</strain>
    </source>
</reference>
<dbReference type="Proteomes" id="UP001055247">
    <property type="component" value="Unassembled WGS sequence"/>
</dbReference>
<protein>
    <submittedName>
        <fullName evidence="1">Uncharacterized protein</fullName>
    </submittedName>
</protein>
<dbReference type="AlphaFoldDB" id="A0AAV4ZML7"/>